<dbReference type="InterPro" id="IPR037883">
    <property type="entry name" value="Knr4/Smi1-like_sf"/>
</dbReference>
<protein>
    <submittedName>
        <fullName evidence="2">SMI1/KNR4 family protein</fullName>
    </submittedName>
</protein>
<evidence type="ECO:0000313" key="2">
    <source>
        <dbReference type="EMBL" id="NHZ93931.1"/>
    </source>
</evidence>
<evidence type="ECO:0000313" key="3">
    <source>
        <dbReference type="Proteomes" id="UP000609726"/>
    </source>
</evidence>
<dbReference type="EMBL" id="WHJH01000121">
    <property type="protein sequence ID" value="NHZ93931.1"/>
    <property type="molecule type" value="Genomic_DNA"/>
</dbReference>
<comment type="caution">
    <text evidence="2">The sequence shown here is derived from an EMBL/GenBank/DDBJ whole genome shotgun (WGS) entry which is preliminary data.</text>
</comment>
<dbReference type="Proteomes" id="UP000609726">
    <property type="component" value="Unassembled WGS sequence"/>
</dbReference>
<name>A0ABX0P4Z9_9BURK</name>
<proteinExistence type="predicted"/>
<sequence>MRFMMDWMRQIVIAHMVKQKIAEVAPDGLWQHGFPEIAASNEDIQEAELILGIELDAGYKEFLRHANGWNSFFQAIDVFGIADLLGGKKQERANEILESLENLEDLCGFSRSELMAFAVSTEDIDLFIISKSNSHAPGAVFWLAGQVIDQFPSMEEWFLAMFDYNRREYELAVEGS</sequence>
<dbReference type="Gene3D" id="3.40.1580.10">
    <property type="entry name" value="SMI1/KNR4-like"/>
    <property type="match status" value="1"/>
</dbReference>
<gene>
    <name evidence="2" type="ORF">F2P45_33790</name>
</gene>
<feature type="domain" description="Knr4/Smi1-like" evidence="1">
    <location>
        <begin position="38"/>
        <end position="160"/>
    </location>
</feature>
<dbReference type="Pfam" id="PF09346">
    <property type="entry name" value="SMI1_KNR4"/>
    <property type="match status" value="1"/>
</dbReference>
<dbReference type="SMART" id="SM00860">
    <property type="entry name" value="SMI1_KNR4"/>
    <property type="match status" value="1"/>
</dbReference>
<reference evidence="2 3" key="1">
    <citation type="submission" date="2019-10" db="EMBL/GenBank/DDBJ databases">
        <title>Taxonomy of Antarctic Massilia spp.: description of Massilia rubra sp. nov., Massilia aquatica sp. nov., Massilia mucilaginosa sp. nov., Massilia frigida sp. nov. isolated from streams, lakes and regoliths.</title>
        <authorList>
            <person name="Holochova P."/>
            <person name="Sedlacek I."/>
            <person name="Kralova S."/>
            <person name="Maslanova I."/>
            <person name="Busse H.-J."/>
            <person name="Stankova E."/>
            <person name="Vrbovska V."/>
            <person name="Kovarovic V."/>
            <person name="Bartak M."/>
            <person name="Svec P."/>
            <person name="Pantucek R."/>
        </authorList>
    </citation>
    <scope>NUCLEOTIDE SEQUENCE [LARGE SCALE GENOMIC DNA]</scope>
    <source>
        <strain evidence="2 3">CCM 8733</strain>
    </source>
</reference>
<keyword evidence="3" id="KW-1185">Reference proteome</keyword>
<dbReference type="SUPFAM" id="SSF160631">
    <property type="entry name" value="SMI1/KNR4-like"/>
    <property type="match status" value="1"/>
</dbReference>
<dbReference type="InterPro" id="IPR018958">
    <property type="entry name" value="Knr4/Smi1-like_dom"/>
</dbReference>
<organism evidence="2 3">
    <name type="scientific">Massilia mucilaginosa</name>
    <dbReference type="NCBI Taxonomy" id="2609282"/>
    <lineage>
        <taxon>Bacteria</taxon>
        <taxon>Pseudomonadati</taxon>
        <taxon>Pseudomonadota</taxon>
        <taxon>Betaproteobacteria</taxon>
        <taxon>Burkholderiales</taxon>
        <taxon>Oxalobacteraceae</taxon>
        <taxon>Telluria group</taxon>
        <taxon>Massilia</taxon>
    </lineage>
</organism>
<accession>A0ABX0P4Z9</accession>
<evidence type="ECO:0000259" key="1">
    <source>
        <dbReference type="SMART" id="SM00860"/>
    </source>
</evidence>